<evidence type="ECO:0000256" key="1">
    <source>
        <dbReference type="SAM" id="SignalP"/>
    </source>
</evidence>
<comment type="caution">
    <text evidence="3">The sequence shown here is derived from an EMBL/GenBank/DDBJ whole genome shotgun (WGS) entry which is preliminary data.</text>
</comment>
<sequence>MKNLVLIILVLMGFGINAQESIEKTTGAFSTVKVYDLINVKMKKSNEDKVVISGKNRKDVEVVNKNGKLKIRMNIEELYDGNDTVVMLYYTTVDVIDANEGAVVEVLEPIVQFEMDLKTQEGAEITAELKTSYANIRAVTGGIINVTGSSKNQDISIYTGGIFNGKDFVTEKTEVSVNAAGEAYINATELVDVRIRAGGDVFIYGDPKQVDESSVFGGRIKRM</sequence>
<feature type="chain" id="PRO_5013215584" evidence="1">
    <location>
        <begin position="19"/>
        <end position="223"/>
    </location>
</feature>
<dbReference type="Gene3D" id="2.160.20.120">
    <property type="match status" value="1"/>
</dbReference>
<dbReference type="RefSeq" id="WP_165764737.1">
    <property type="nucleotide sequence ID" value="NZ_NGJN01000001.1"/>
</dbReference>
<evidence type="ECO:0000313" key="4">
    <source>
        <dbReference type="Proteomes" id="UP000216840"/>
    </source>
</evidence>
<feature type="domain" description="Putative auto-transporter adhesin head GIN" evidence="2">
    <location>
        <begin position="28"/>
        <end position="207"/>
    </location>
</feature>
<keyword evidence="1" id="KW-0732">Signal</keyword>
<name>A0A265UZV0_9FLAO</name>
<dbReference type="EMBL" id="NGJN01000001">
    <property type="protein sequence ID" value="OZV70854.1"/>
    <property type="molecule type" value="Genomic_DNA"/>
</dbReference>
<feature type="signal peptide" evidence="1">
    <location>
        <begin position="1"/>
        <end position="18"/>
    </location>
</feature>
<accession>A0A265UZV0</accession>
<protein>
    <submittedName>
        <fullName evidence="3">Chaperonin</fullName>
    </submittedName>
</protein>
<dbReference type="AlphaFoldDB" id="A0A265UZV0"/>
<dbReference type="Proteomes" id="UP000216840">
    <property type="component" value="Unassembled WGS sequence"/>
</dbReference>
<gene>
    <name evidence="3" type="ORF">CA834_01695</name>
</gene>
<organism evidence="3 4">
    <name type="scientific">Winogradskyella aurantia</name>
    <dbReference type="NCBI Taxonomy" id="1915063"/>
    <lineage>
        <taxon>Bacteria</taxon>
        <taxon>Pseudomonadati</taxon>
        <taxon>Bacteroidota</taxon>
        <taxon>Flavobacteriia</taxon>
        <taxon>Flavobacteriales</taxon>
        <taxon>Flavobacteriaceae</taxon>
        <taxon>Winogradskyella</taxon>
    </lineage>
</organism>
<dbReference type="Pfam" id="PF10988">
    <property type="entry name" value="DUF2807"/>
    <property type="match status" value="1"/>
</dbReference>
<evidence type="ECO:0000313" key="3">
    <source>
        <dbReference type="EMBL" id="OZV70854.1"/>
    </source>
</evidence>
<keyword evidence="4" id="KW-1185">Reference proteome</keyword>
<dbReference type="InterPro" id="IPR021255">
    <property type="entry name" value="DUF2807"/>
</dbReference>
<proteinExistence type="predicted"/>
<reference evidence="3 4" key="1">
    <citation type="submission" date="2017-05" db="EMBL/GenBank/DDBJ databases">
        <title>The draft genome sequence of Idiomarina salinarum WNB302.</title>
        <authorList>
            <person name="Sun Y."/>
            <person name="Chen B."/>
            <person name="Du Z."/>
        </authorList>
    </citation>
    <scope>NUCLEOTIDE SEQUENCE [LARGE SCALE GENOMIC DNA]</scope>
    <source>
        <strain evidence="3 4">WNB302</strain>
    </source>
</reference>
<evidence type="ECO:0000259" key="2">
    <source>
        <dbReference type="Pfam" id="PF10988"/>
    </source>
</evidence>